<dbReference type="GeneID" id="54467379"/>
<name>A0A6A6YMN9_9PEZI</name>
<dbReference type="OrthoDB" id="2331100at2759"/>
<evidence type="ECO:0000313" key="4">
    <source>
        <dbReference type="Proteomes" id="UP000504636"/>
    </source>
</evidence>
<evidence type="ECO:0000256" key="1">
    <source>
        <dbReference type="SAM" id="MobiDB-lite"/>
    </source>
</evidence>
<protein>
    <submittedName>
        <fullName evidence="3 5">Uncharacterized protein</fullName>
    </submittedName>
</protein>
<sequence length="474" mass="49263">FLKEIDIPRYGRSYLPYPEYVSSEDDPCKAHAKCPSQLGVQPHAPHLTISPSSSVCEPDRSSYPQSNSINPRAFLPKTIAMASTSKDVRRYYQPPYTRPSSTSSPTNPPTKPAAPNLPSSSHPANPIPTSSARPTSSPVPKPVSKQDTPSSSNSNSNSKTASDSNAPSPTPSPPPSTPGSSLTATPPPLATNTIWIQPPYYDFVPAALTLPIPSYLHFAFPPFPHATNHSIAQSSADHPCTPYANTTAPGFWSGVVDESWYIPISPTPTAATNKRVGRQDLTPMPVWELYLATAAEPVYFFDAGGTDSIGWKCVKYGVVGVVNPVDGVNGGEIGRVRSLATGSTAAGAGVGPPGAPRGGEWVSTIGRAGTTGAGQGASTRVVVATGTGAAAASASGVPRGGKGVSSAAVGGIAFAGLSVVGILIFGWCVLKKRRDGKTNKRGHVRDSSSLEFRDSAPASGPEMGGGYMSVRREE</sequence>
<keyword evidence="2" id="KW-0812">Transmembrane</keyword>
<keyword evidence="2" id="KW-1133">Transmembrane helix</keyword>
<dbReference type="InterPro" id="IPR052953">
    <property type="entry name" value="Ser-rich/MCO-related"/>
</dbReference>
<dbReference type="Proteomes" id="UP000504636">
    <property type="component" value="Unplaced"/>
</dbReference>
<gene>
    <name evidence="3 5" type="ORF">BDZ99DRAFT_532569</name>
</gene>
<evidence type="ECO:0000256" key="2">
    <source>
        <dbReference type="SAM" id="Phobius"/>
    </source>
</evidence>
<feature type="region of interest" description="Disordered" evidence="1">
    <location>
        <begin position="436"/>
        <end position="474"/>
    </location>
</feature>
<proteinExistence type="predicted"/>
<feature type="region of interest" description="Disordered" evidence="1">
    <location>
        <begin position="85"/>
        <end position="185"/>
    </location>
</feature>
<accession>A0A6A6YMN9</accession>
<dbReference type="PANTHER" id="PTHR34883:SF12">
    <property type="entry name" value="MID2 DOMAIN-CONTAINING PROTEIN"/>
    <property type="match status" value="1"/>
</dbReference>
<dbReference type="PANTHER" id="PTHR34883">
    <property type="entry name" value="SERINE-RICH PROTEIN, PUTATIVE-RELATED-RELATED"/>
    <property type="match status" value="1"/>
</dbReference>
<keyword evidence="2" id="KW-0472">Membrane</keyword>
<reference evidence="3 5" key="1">
    <citation type="journal article" date="2020" name="Stud. Mycol.">
        <title>101 Dothideomycetes genomes: a test case for predicting lifestyles and emergence of pathogens.</title>
        <authorList>
            <person name="Haridas S."/>
            <person name="Albert R."/>
            <person name="Binder M."/>
            <person name="Bloem J."/>
            <person name="Labutti K."/>
            <person name="Salamov A."/>
            <person name="Andreopoulos B."/>
            <person name="Baker S."/>
            <person name="Barry K."/>
            <person name="Bills G."/>
            <person name="Bluhm B."/>
            <person name="Cannon C."/>
            <person name="Castanera R."/>
            <person name="Culley D."/>
            <person name="Daum C."/>
            <person name="Ezra D."/>
            <person name="Gonzalez J."/>
            <person name="Henrissat B."/>
            <person name="Kuo A."/>
            <person name="Liang C."/>
            <person name="Lipzen A."/>
            <person name="Lutzoni F."/>
            <person name="Magnuson J."/>
            <person name="Mondo S."/>
            <person name="Nolan M."/>
            <person name="Ohm R."/>
            <person name="Pangilinan J."/>
            <person name="Park H.-J."/>
            <person name="Ramirez L."/>
            <person name="Alfaro M."/>
            <person name="Sun H."/>
            <person name="Tritt A."/>
            <person name="Yoshinaga Y."/>
            <person name="Zwiers L.-H."/>
            <person name="Turgeon B."/>
            <person name="Goodwin S."/>
            <person name="Spatafora J."/>
            <person name="Crous P."/>
            <person name="Grigoriev I."/>
        </authorList>
    </citation>
    <scope>NUCLEOTIDE SEQUENCE</scope>
    <source>
        <strain evidence="3 5">CBS 304.34</strain>
    </source>
</reference>
<feature type="compositionally biased region" description="Low complexity" evidence="1">
    <location>
        <begin position="94"/>
        <end position="105"/>
    </location>
</feature>
<dbReference type="EMBL" id="MU003701">
    <property type="protein sequence ID" value="KAF2809829.1"/>
    <property type="molecule type" value="Genomic_DNA"/>
</dbReference>
<dbReference type="AlphaFoldDB" id="A0A6A6YMN9"/>
<feature type="region of interest" description="Disordered" evidence="1">
    <location>
        <begin position="39"/>
        <end position="71"/>
    </location>
</feature>
<reference evidence="5" key="2">
    <citation type="submission" date="2020-04" db="EMBL/GenBank/DDBJ databases">
        <authorList>
            <consortium name="NCBI Genome Project"/>
        </authorList>
    </citation>
    <scope>NUCLEOTIDE SEQUENCE</scope>
    <source>
        <strain evidence="5">CBS 304.34</strain>
    </source>
</reference>
<feature type="non-terminal residue" evidence="3">
    <location>
        <position position="1"/>
    </location>
</feature>
<reference evidence="5" key="3">
    <citation type="submission" date="2025-04" db="UniProtKB">
        <authorList>
            <consortium name="RefSeq"/>
        </authorList>
    </citation>
    <scope>IDENTIFICATION</scope>
    <source>
        <strain evidence="5">CBS 304.34</strain>
    </source>
</reference>
<dbReference type="RefSeq" id="XP_033576793.1">
    <property type="nucleotide sequence ID" value="XM_033726486.1"/>
</dbReference>
<feature type="compositionally biased region" description="Low complexity" evidence="1">
    <location>
        <begin position="136"/>
        <end position="167"/>
    </location>
</feature>
<evidence type="ECO:0000313" key="3">
    <source>
        <dbReference type="EMBL" id="KAF2809829.1"/>
    </source>
</evidence>
<feature type="transmembrane region" description="Helical" evidence="2">
    <location>
        <begin position="407"/>
        <end position="430"/>
    </location>
</feature>
<evidence type="ECO:0000313" key="5">
    <source>
        <dbReference type="RefSeq" id="XP_033576793.1"/>
    </source>
</evidence>
<feature type="compositionally biased region" description="Basic and acidic residues" evidence="1">
    <location>
        <begin position="444"/>
        <end position="454"/>
    </location>
</feature>
<feature type="compositionally biased region" description="Pro residues" evidence="1">
    <location>
        <begin position="168"/>
        <end position="177"/>
    </location>
</feature>
<organism evidence="3">
    <name type="scientific">Mytilinidion resinicola</name>
    <dbReference type="NCBI Taxonomy" id="574789"/>
    <lineage>
        <taxon>Eukaryota</taxon>
        <taxon>Fungi</taxon>
        <taxon>Dikarya</taxon>
        <taxon>Ascomycota</taxon>
        <taxon>Pezizomycotina</taxon>
        <taxon>Dothideomycetes</taxon>
        <taxon>Pleosporomycetidae</taxon>
        <taxon>Mytilinidiales</taxon>
        <taxon>Mytilinidiaceae</taxon>
        <taxon>Mytilinidion</taxon>
    </lineage>
</organism>
<feature type="compositionally biased region" description="Polar residues" evidence="1">
    <location>
        <begin position="120"/>
        <end position="135"/>
    </location>
</feature>
<keyword evidence="4" id="KW-1185">Reference proteome</keyword>